<feature type="compositionally biased region" description="Acidic residues" evidence="1">
    <location>
        <begin position="111"/>
        <end position="120"/>
    </location>
</feature>
<evidence type="ECO:0000256" key="1">
    <source>
        <dbReference type="SAM" id="MobiDB-lite"/>
    </source>
</evidence>
<dbReference type="Proteomes" id="UP001595755">
    <property type="component" value="Unassembled WGS sequence"/>
</dbReference>
<proteinExistence type="predicted"/>
<dbReference type="EMBL" id="JBHSED010000070">
    <property type="protein sequence ID" value="MFC4307047.1"/>
    <property type="molecule type" value="Genomic_DNA"/>
</dbReference>
<dbReference type="RefSeq" id="WP_204604215.1">
    <property type="nucleotide sequence ID" value="NZ_JBHSED010000070.1"/>
</dbReference>
<dbReference type="InterPro" id="IPR015017">
    <property type="entry name" value="DUF1904"/>
</dbReference>
<feature type="compositionally biased region" description="Basic and acidic residues" evidence="1">
    <location>
        <begin position="121"/>
        <end position="138"/>
    </location>
</feature>
<dbReference type="InterPro" id="IPR014347">
    <property type="entry name" value="Tautomerase/MIF_sf"/>
</dbReference>
<name>A0ABV8SJH6_9BACL</name>
<sequence>MPHLLIRGVSPERIRGISAPLVRDLADVCQCPEDYILLECLHTTAVYAGEFVPSYPFVEVNWFDRGREVRDRAAARIDHHIRSTGVEEVEIAFRCYEKESYYANGQSFGEPAEEPAEEPGELEKLRADNQRLKDELQRARKASQAGAGTSMSSKLYDALRE</sequence>
<feature type="region of interest" description="Disordered" evidence="1">
    <location>
        <begin position="106"/>
        <end position="161"/>
    </location>
</feature>
<keyword evidence="3" id="KW-1185">Reference proteome</keyword>
<dbReference type="Gene3D" id="3.30.429.10">
    <property type="entry name" value="Macrophage Migration Inhibitory Factor"/>
    <property type="match status" value="1"/>
</dbReference>
<accession>A0ABV8SJH6</accession>
<dbReference type="Pfam" id="PF08921">
    <property type="entry name" value="DUF1904"/>
    <property type="match status" value="1"/>
</dbReference>
<evidence type="ECO:0000313" key="3">
    <source>
        <dbReference type="Proteomes" id="UP001595755"/>
    </source>
</evidence>
<gene>
    <name evidence="2" type="ORF">ACFO1S_26850</name>
</gene>
<evidence type="ECO:0000313" key="2">
    <source>
        <dbReference type="EMBL" id="MFC4307047.1"/>
    </source>
</evidence>
<protein>
    <submittedName>
        <fullName evidence="2">DUF1904 family protein</fullName>
    </submittedName>
</protein>
<comment type="caution">
    <text evidence="2">The sequence shown here is derived from an EMBL/GenBank/DDBJ whole genome shotgun (WGS) entry which is preliminary data.</text>
</comment>
<dbReference type="SUPFAM" id="SSF55331">
    <property type="entry name" value="Tautomerase/MIF"/>
    <property type="match status" value="1"/>
</dbReference>
<organism evidence="2 3">
    <name type="scientific">Cohnella boryungensis</name>
    <dbReference type="NCBI Taxonomy" id="768479"/>
    <lineage>
        <taxon>Bacteria</taxon>
        <taxon>Bacillati</taxon>
        <taxon>Bacillota</taxon>
        <taxon>Bacilli</taxon>
        <taxon>Bacillales</taxon>
        <taxon>Paenibacillaceae</taxon>
        <taxon>Cohnella</taxon>
    </lineage>
</organism>
<reference evidence="3" key="1">
    <citation type="journal article" date="2019" name="Int. J. Syst. Evol. Microbiol.">
        <title>The Global Catalogue of Microorganisms (GCM) 10K type strain sequencing project: providing services to taxonomists for standard genome sequencing and annotation.</title>
        <authorList>
            <consortium name="The Broad Institute Genomics Platform"/>
            <consortium name="The Broad Institute Genome Sequencing Center for Infectious Disease"/>
            <person name="Wu L."/>
            <person name="Ma J."/>
        </authorList>
    </citation>
    <scope>NUCLEOTIDE SEQUENCE [LARGE SCALE GENOMIC DNA]</scope>
    <source>
        <strain evidence="3">CGMCC 4.1641</strain>
    </source>
</reference>